<dbReference type="EMBL" id="GBRH01251242">
    <property type="protein sequence ID" value="JAD46653.1"/>
    <property type="molecule type" value="Transcribed_RNA"/>
</dbReference>
<protein>
    <submittedName>
        <fullName evidence="1">Uncharacterized protein</fullName>
    </submittedName>
</protein>
<reference evidence="1" key="1">
    <citation type="submission" date="2014-09" db="EMBL/GenBank/DDBJ databases">
        <authorList>
            <person name="Magalhaes I.L.F."/>
            <person name="Oliveira U."/>
            <person name="Santos F.R."/>
            <person name="Vidigal T.H.D.A."/>
            <person name="Brescovit A.D."/>
            <person name="Santos A.J."/>
        </authorList>
    </citation>
    <scope>NUCLEOTIDE SEQUENCE</scope>
    <source>
        <tissue evidence="1">Shoot tissue taken approximately 20 cm above the soil surface</tissue>
    </source>
</reference>
<accession>A0A0A9A9S4</accession>
<reference evidence="1" key="2">
    <citation type="journal article" date="2015" name="Data Brief">
        <title>Shoot transcriptome of the giant reed, Arundo donax.</title>
        <authorList>
            <person name="Barrero R.A."/>
            <person name="Guerrero F.D."/>
            <person name="Moolhuijzen P."/>
            <person name="Goolsby J.A."/>
            <person name="Tidwell J."/>
            <person name="Bellgard S.E."/>
            <person name="Bellgard M.I."/>
        </authorList>
    </citation>
    <scope>NUCLEOTIDE SEQUENCE</scope>
    <source>
        <tissue evidence="1">Shoot tissue taken approximately 20 cm above the soil surface</tissue>
    </source>
</reference>
<evidence type="ECO:0000313" key="1">
    <source>
        <dbReference type="EMBL" id="JAD46653.1"/>
    </source>
</evidence>
<organism evidence="1">
    <name type="scientific">Arundo donax</name>
    <name type="common">Giant reed</name>
    <name type="synonym">Donax arundinaceus</name>
    <dbReference type="NCBI Taxonomy" id="35708"/>
    <lineage>
        <taxon>Eukaryota</taxon>
        <taxon>Viridiplantae</taxon>
        <taxon>Streptophyta</taxon>
        <taxon>Embryophyta</taxon>
        <taxon>Tracheophyta</taxon>
        <taxon>Spermatophyta</taxon>
        <taxon>Magnoliopsida</taxon>
        <taxon>Liliopsida</taxon>
        <taxon>Poales</taxon>
        <taxon>Poaceae</taxon>
        <taxon>PACMAD clade</taxon>
        <taxon>Arundinoideae</taxon>
        <taxon>Arundineae</taxon>
        <taxon>Arundo</taxon>
    </lineage>
</organism>
<name>A0A0A9A9S4_ARUDO</name>
<proteinExistence type="predicted"/>
<dbReference type="AlphaFoldDB" id="A0A0A9A9S4"/>
<sequence length="65" mass="7841">MRETMWIVVMYPNFQMQKQILFMRAIPSMVRKKVMTLSSSLIWCWTGYSSIRWFMQIGAVYIIVL</sequence>